<evidence type="ECO:0000256" key="8">
    <source>
        <dbReference type="ARBA" id="ARBA00022842"/>
    </source>
</evidence>
<keyword evidence="9" id="KW-0443">Lipid metabolism</keyword>
<accession>A0A3S0I4Q1</accession>
<dbReference type="AlphaFoldDB" id="A0A3S0I4Q1"/>
<evidence type="ECO:0000256" key="5">
    <source>
        <dbReference type="ARBA" id="ARBA00022741"/>
    </source>
</evidence>
<dbReference type="PANTHER" id="PTHR12358">
    <property type="entry name" value="SPHINGOSINE KINASE"/>
    <property type="match status" value="1"/>
</dbReference>
<keyword evidence="5" id="KW-0547">Nucleotide-binding</keyword>
<reference evidence="13 14" key="1">
    <citation type="submission" date="2018-12" db="EMBL/GenBank/DDBJ databases">
        <authorList>
            <person name="Yang Y."/>
        </authorList>
    </citation>
    <scope>NUCLEOTIDE SEQUENCE [LARGE SCALE GENOMIC DNA]</scope>
    <source>
        <strain evidence="13 14">L-25-5w-1</strain>
    </source>
</reference>
<keyword evidence="2" id="KW-0444">Lipid biosynthesis</keyword>
<organism evidence="13 14">
    <name type="scientific">Azospirillum griseum</name>
    <dbReference type="NCBI Taxonomy" id="2496639"/>
    <lineage>
        <taxon>Bacteria</taxon>
        <taxon>Pseudomonadati</taxon>
        <taxon>Pseudomonadota</taxon>
        <taxon>Alphaproteobacteria</taxon>
        <taxon>Rhodospirillales</taxon>
        <taxon>Azospirillaceae</taxon>
        <taxon>Azospirillum</taxon>
    </lineage>
</organism>
<dbReference type="Gene3D" id="3.40.50.10330">
    <property type="entry name" value="Probable inorganic polyphosphate/atp-NAD kinase, domain 1"/>
    <property type="match status" value="1"/>
</dbReference>
<evidence type="ECO:0000256" key="2">
    <source>
        <dbReference type="ARBA" id="ARBA00022516"/>
    </source>
</evidence>
<comment type="caution">
    <text evidence="13">The sequence shown here is derived from an EMBL/GenBank/DDBJ whole genome shotgun (WGS) entry which is preliminary data.</text>
</comment>
<proteinExistence type="predicted"/>
<dbReference type="PROSITE" id="PS50146">
    <property type="entry name" value="DAGK"/>
    <property type="match status" value="1"/>
</dbReference>
<evidence type="ECO:0000256" key="3">
    <source>
        <dbReference type="ARBA" id="ARBA00022679"/>
    </source>
</evidence>
<evidence type="ECO:0000256" key="9">
    <source>
        <dbReference type="ARBA" id="ARBA00023098"/>
    </source>
</evidence>
<evidence type="ECO:0000256" key="7">
    <source>
        <dbReference type="ARBA" id="ARBA00022840"/>
    </source>
</evidence>
<dbReference type="GO" id="GO:0046872">
    <property type="term" value="F:metal ion binding"/>
    <property type="evidence" value="ECO:0007669"/>
    <property type="project" value="UniProtKB-KW"/>
</dbReference>
<dbReference type="GO" id="GO:0008654">
    <property type="term" value="P:phospholipid biosynthetic process"/>
    <property type="evidence" value="ECO:0007669"/>
    <property type="project" value="UniProtKB-KW"/>
</dbReference>
<keyword evidence="8" id="KW-0460">Magnesium</keyword>
<dbReference type="SMART" id="SM00046">
    <property type="entry name" value="DAGKc"/>
    <property type="match status" value="1"/>
</dbReference>
<evidence type="ECO:0000256" key="6">
    <source>
        <dbReference type="ARBA" id="ARBA00022777"/>
    </source>
</evidence>
<dbReference type="NCBIfam" id="TIGR00147">
    <property type="entry name" value="YegS/Rv2252/BmrU family lipid kinase"/>
    <property type="match status" value="1"/>
</dbReference>
<evidence type="ECO:0000256" key="1">
    <source>
        <dbReference type="ARBA" id="ARBA00001946"/>
    </source>
</evidence>
<evidence type="ECO:0000259" key="12">
    <source>
        <dbReference type="PROSITE" id="PS50146"/>
    </source>
</evidence>
<dbReference type="GO" id="GO:0016301">
    <property type="term" value="F:kinase activity"/>
    <property type="evidence" value="ECO:0007669"/>
    <property type="project" value="UniProtKB-KW"/>
</dbReference>
<dbReference type="InterPro" id="IPR017438">
    <property type="entry name" value="ATP-NAD_kinase_N"/>
</dbReference>
<dbReference type="InterPro" id="IPR050187">
    <property type="entry name" value="Lipid_Phosphate_FormReg"/>
</dbReference>
<dbReference type="OrthoDB" id="9815110at2"/>
<evidence type="ECO:0000313" key="14">
    <source>
        <dbReference type="Proteomes" id="UP000277007"/>
    </source>
</evidence>
<dbReference type="InterPro" id="IPR005218">
    <property type="entry name" value="Diacylglycerol/lipid_kinase"/>
</dbReference>
<keyword evidence="6 13" id="KW-0418">Kinase</keyword>
<evidence type="ECO:0000256" key="4">
    <source>
        <dbReference type="ARBA" id="ARBA00022723"/>
    </source>
</evidence>
<keyword evidence="3" id="KW-0808">Transferase</keyword>
<dbReference type="GO" id="GO:0005886">
    <property type="term" value="C:plasma membrane"/>
    <property type="evidence" value="ECO:0007669"/>
    <property type="project" value="TreeGrafter"/>
</dbReference>
<feature type="domain" description="DAGKc" evidence="12">
    <location>
        <begin position="20"/>
        <end position="155"/>
    </location>
</feature>
<dbReference type="PANTHER" id="PTHR12358:SF106">
    <property type="entry name" value="LIPID KINASE YEGS"/>
    <property type="match status" value="1"/>
</dbReference>
<comment type="cofactor">
    <cofactor evidence="1">
        <name>Mg(2+)</name>
        <dbReference type="ChEBI" id="CHEBI:18420"/>
    </cofactor>
</comment>
<protein>
    <submittedName>
        <fullName evidence="13">Diacylglycerol kinase family lipid kinase</fullName>
    </submittedName>
</protein>
<dbReference type="Pfam" id="PF00781">
    <property type="entry name" value="DAGK_cat"/>
    <property type="match status" value="1"/>
</dbReference>
<dbReference type="InterPro" id="IPR045540">
    <property type="entry name" value="YegS/DAGK_C"/>
</dbReference>
<dbReference type="Pfam" id="PF19279">
    <property type="entry name" value="YegS_C"/>
    <property type="match status" value="1"/>
</dbReference>
<dbReference type="SUPFAM" id="SSF111331">
    <property type="entry name" value="NAD kinase/diacylglycerol kinase-like"/>
    <property type="match status" value="1"/>
</dbReference>
<keyword evidence="14" id="KW-1185">Reference proteome</keyword>
<name>A0A3S0I4Q1_9PROT</name>
<evidence type="ECO:0000256" key="11">
    <source>
        <dbReference type="ARBA" id="ARBA00023264"/>
    </source>
</evidence>
<dbReference type="EMBL" id="RXMA01000001">
    <property type="protein sequence ID" value="RTR24458.1"/>
    <property type="molecule type" value="Genomic_DNA"/>
</dbReference>
<dbReference type="InterPro" id="IPR001206">
    <property type="entry name" value="Diacylglycerol_kinase_cat_dom"/>
</dbReference>
<sequence>MLDSPSRTDGAAGVADQTATAIRRLLVIHNPVAGGRKARRLRAVVQRLEERHGIQVRVQATGGRGDAESFARAVVPGAVDAVVAAGGDGTINEVINGLAAHAAAGLPVPLGIVPMGTANVLAAELGVPTDADGVARVLAAGRLTRIHPAVANGRVFSMMAGVGLDARVVECVDTRLKRRIGKGAYVVETLKQLALRPDHRYRVRIDGGPVEEVAAVIAAKGHFYGGRFVCTPDARLTDPLLQVCLFPRGGRWNALRYVWGVTAGRLHRFPDYRVVPARALRIEGPEGDAVQGDGDVAARLPVDIALAGWTLPVLVG</sequence>
<dbReference type="Gene3D" id="2.60.200.40">
    <property type="match status" value="1"/>
</dbReference>
<keyword evidence="10" id="KW-0594">Phospholipid biosynthesis</keyword>
<dbReference type="Proteomes" id="UP000277007">
    <property type="component" value="Unassembled WGS sequence"/>
</dbReference>
<dbReference type="GO" id="GO:0005524">
    <property type="term" value="F:ATP binding"/>
    <property type="evidence" value="ECO:0007669"/>
    <property type="project" value="UniProtKB-KW"/>
</dbReference>
<keyword evidence="11" id="KW-1208">Phospholipid metabolism</keyword>
<dbReference type="InterPro" id="IPR016064">
    <property type="entry name" value="NAD/diacylglycerol_kinase_sf"/>
</dbReference>
<keyword evidence="4" id="KW-0479">Metal-binding</keyword>
<keyword evidence="7" id="KW-0067">ATP-binding</keyword>
<evidence type="ECO:0000313" key="13">
    <source>
        <dbReference type="EMBL" id="RTR24458.1"/>
    </source>
</evidence>
<evidence type="ECO:0000256" key="10">
    <source>
        <dbReference type="ARBA" id="ARBA00023209"/>
    </source>
</evidence>
<gene>
    <name evidence="13" type="ORF">EJ903_01450</name>
</gene>